<feature type="region of interest" description="Disordered" evidence="1">
    <location>
        <begin position="167"/>
        <end position="198"/>
    </location>
</feature>
<organism evidence="3 4">
    <name type="scientific">Smittium megazygosporum</name>
    <dbReference type="NCBI Taxonomy" id="133381"/>
    <lineage>
        <taxon>Eukaryota</taxon>
        <taxon>Fungi</taxon>
        <taxon>Fungi incertae sedis</taxon>
        <taxon>Zoopagomycota</taxon>
        <taxon>Kickxellomycotina</taxon>
        <taxon>Harpellomycetes</taxon>
        <taxon>Harpellales</taxon>
        <taxon>Legeriomycetaceae</taxon>
        <taxon>Smittium</taxon>
    </lineage>
</organism>
<feature type="compositionally biased region" description="Acidic residues" evidence="1">
    <location>
        <begin position="46"/>
        <end position="57"/>
    </location>
</feature>
<protein>
    <submittedName>
        <fullName evidence="3">Uncharacterized protein</fullName>
    </submittedName>
</protein>
<dbReference type="EMBL" id="MBFS01000058">
    <property type="protein sequence ID" value="PVV04953.1"/>
    <property type="molecule type" value="Genomic_DNA"/>
</dbReference>
<feature type="region of interest" description="Disordered" evidence="1">
    <location>
        <begin position="42"/>
        <end position="89"/>
    </location>
</feature>
<accession>A0A2T9ZK10</accession>
<comment type="caution">
    <text evidence="3">The sequence shown here is derived from an EMBL/GenBank/DDBJ whole genome shotgun (WGS) entry which is preliminary data.</text>
</comment>
<feature type="chain" id="PRO_5015607999" evidence="2">
    <location>
        <begin position="23"/>
        <end position="198"/>
    </location>
</feature>
<feature type="signal peptide" evidence="2">
    <location>
        <begin position="1"/>
        <end position="22"/>
    </location>
</feature>
<keyword evidence="4" id="KW-1185">Reference proteome</keyword>
<feature type="compositionally biased region" description="Basic and acidic residues" evidence="1">
    <location>
        <begin position="63"/>
        <end position="72"/>
    </location>
</feature>
<dbReference type="AlphaFoldDB" id="A0A2T9ZK10"/>
<evidence type="ECO:0000256" key="1">
    <source>
        <dbReference type="SAM" id="MobiDB-lite"/>
    </source>
</evidence>
<reference evidence="3 4" key="1">
    <citation type="journal article" date="2018" name="MBio">
        <title>Comparative Genomics Reveals the Core Gene Toolbox for the Fungus-Insect Symbiosis.</title>
        <authorList>
            <person name="Wang Y."/>
            <person name="Stata M."/>
            <person name="Wang W."/>
            <person name="Stajich J.E."/>
            <person name="White M.M."/>
            <person name="Moncalvo J.M."/>
        </authorList>
    </citation>
    <scope>NUCLEOTIDE SEQUENCE [LARGE SCALE GENOMIC DNA]</scope>
    <source>
        <strain evidence="3 4">SC-DP-2</strain>
    </source>
</reference>
<evidence type="ECO:0000256" key="2">
    <source>
        <dbReference type="SAM" id="SignalP"/>
    </source>
</evidence>
<evidence type="ECO:0000313" key="3">
    <source>
        <dbReference type="EMBL" id="PVV04953.1"/>
    </source>
</evidence>
<gene>
    <name evidence="3" type="ORF">BB560_000533</name>
</gene>
<name>A0A2T9ZK10_9FUNG</name>
<evidence type="ECO:0000313" key="4">
    <source>
        <dbReference type="Proteomes" id="UP000245609"/>
    </source>
</evidence>
<proteinExistence type="predicted"/>
<dbReference type="Proteomes" id="UP000245609">
    <property type="component" value="Unassembled WGS sequence"/>
</dbReference>
<sequence>MKFNSGSLILIVLGLTLINSTALHPRQDIDSNEVEANVAAVGEVPETPEGESSEESVENLVAEDTKGKESSTKGKTSKHPKSSSKHDEVLDVKLPSTLATKSSDTFSIINDISAKSIADAKKTTNTENKKKLLMLKNEGMKNFTKALIQLQKTLMLFSSNPNLFELDGGKNATSSNSTAKAKTSGSGETETTDSGTSQ</sequence>
<feature type="compositionally biased region" description="Low complexity" evidence="1">
    <location>
        <begin position="170"/>
        <end position="198"/>
    </location>
</feature>
<keyword evidence="2" id="KW-0732">Signal</keyword>